<evidence type="ECO:0000313" key="10">
    <source>
        <dbReference type="Proteomes" id="UP000549394"/>
    </source>
</evidence>
<dbReference type="Gene3D" id="1.25.40.10">
    <property type="entry name" value="Tetratricopeptide repeat domain"/>
    <property type="match status" value="2"/>
</dbReference>
<accession>A0A7I8VZ64</accession>
<dbReference type="EMBL" id="CAJFCJ010000014">
    <property type="protein sequence ID" value="CAD5121212.1"/>
    <property type="molecule type" value="Genomic_DNA"/>
</dbReference>
<evidence type="ECO:0000256" key="5">
    <source>
        <dbReference type="ARBA" id="ARBA00022803"/>
    </source>
</evidence>
<dbReference type="GO" id="GO:0051301">
    <property type="term" value="P:cell division"/>
    <property type="evidence" value="ECO:0007669"/>
    <property type="project" value="UniProtKB-KW"/>
</dbReference>
<feature type="repeat" description="TPR" evidence="7">
    <location>
        <begin position="305"/>
        <end position="338"/>
    </location>
</feature>
<comment type="caution">
    <text evidence="9">The sequence shown here is derived from an EMBL/GenBank/DDBJ whole genome shotgun (WGS) entry which is preliminary data.</text>
</comment>
<evidence type="ECO:0000259" key="8">
    <source>
        <dbReference type="Pfam" id="PF04049"/>
    </source>
</evidence>
<keyword evidence="10" id="KW-1185">Reference proteome</keyword>
<sequence>MAEFSVQKWNLSEIKRELYDVYNECFTRRTSELIYSLKDVQAAKSRTRYELEDDCYEENDQYILARSYFDQREYDRASNLLRDSKSDVAYFLDVYSRYLSGEKKLLDQRPILNIGSGEENISHLKQLRSELKAKRREKTLDAYCLWLYGIVLTKLKLVDEAVEIFCDAIALKAAFWNAWEELSKLVTDSFMLTNLSIPTQHWMYTFFKAHVLSSLNLGPEAIELYAKIKDNGFNESTYIAAQMGRTYNTMRDMESSCELFKSLIQKDPFRIDDMDIYSNVLYVQEKRQELAVLAQKLSSIDKYRPQTCCAIGNYYSIRGTHEKAALYFERTLKLDPNYADACTLLGHEYLNLKHFAGAIQAYRRGLDINRNDYRAWYGLGQAYELLHLHRYSLYYFMKAHSLRPNDFRAIIGLGVCYEALKRLEEAKKCYWKAHQVGDEEGIAIVRLAKVYENLGEEDNAAAAHVEFLNFTDNQLIVPSADSLAASYKYLSIYYLKHKNLKEAAKYAEKCTEFPQVREDGKSVQKQMALLVESGGLEEIEDASMKQAPMHVTMQTPGMQSRDESICKEEDNSLCFTP</sequence>
<evidence type="ECO:0000256" key="6">
    <source>
        <dbReference type="ARBA" id="ARBA00023306"/>
    </source>
</evidence>
<keyword evidence="3" id="KW-0498">Mitosis</keyword>
<dbReference type="SUPFAM" id="SSF48452">
    <property type="entry name" value="TPR-like"/>
    <property type="match status" value="2"/>
</dbReference>
<keyword evidence="6" id="KW-0131">Cell cycle</keyword>
<feature type="domain" description="Cdc23" evidence="8">
    <location>
        <begin position="56"/>
        <end position="242"/>
    </location>
</feature>
<dbReference type="SMART" id="SM00028">
    <property type="entry name" value="TPR"/>
    <property type="match status" value="7"/>
</dbReference>
<evidence type="ECO:0000313" key="9">
    <source>
        <dbReference type="EMBL" id="CAD5121212.1"/>
    </source>
</evidence>
<dbReference type="PANTHER" id="PTHR12558">
    <property type="entry name" value="CELL DIVISION CYCLE 16,23,27"/>
    <property type="match status" value="1"/>
</dbReference>
<keyword evidence="1" id="KW-0132">Cell division</keyword>
<dbReference type="Pfam" id="PF13181">
    <property type="entry name" value="TPR_8"/>
    <property type="match status" value="1"/>
</dbReference>
<evidence type="ECO:0000256" key="4">
    <source>
        <dbReference type="ARBA" id="ARBA00022786"/>
    </source>
</evidence>
<dbReference type="Proteomes" id="UP000549394">
    <property type="component" value="Unassembled WGS sequence"/>
</dbReference>
<feature type="repeat" description="TPR" evidence="7">
    <location>
        <begin position="339"/>
        <end position="372"/>
    </location>
</feature>
<dbReference type="InterPro" id="IPR019734">
    <property type="entry name" value="TPR_rpt"/>
</dbReference>
<proteinExistence type="predicted"/>
<dbReference type="Pfam" id="PF14559">
    <property type="entry name" value="TPR_19"/>
    <property type="match status" value="1"/>
</dbReference>
<evidence type="ECO:0000256" key="1">
    <source>
        <dbReference type="ARBA" id="ARBA00022618"/>
    </source>
</evidence>
<keyword evidence="4" id="KW-0833">Ubl conjugation pathway</keyword>
<dbReference type="AlphaFoldDB" id="A0A7I8VZ64"/>
<evidence type="ECO:0000256" key="3">
    <source>
        <dbReference type="ARBA" id="ARBA00022776"/>
    </source>
</evidence>
<gene>
    <name evidence="9" type="ORF">DGYR_LOCUS9196</name>
</gene>
<evidence type="ECO:0000256" key="7">
    <source>
        <dbReference type="PROSITE-ProRule" id="PRU00339"/>
    </source>
</evidence>
<dbReference type="GO" id="GO:0005680">
    <property type="term" value="C:anaphase-promoting complex"/>
    <property type="evidence" value="ECO:0007669"/>
    <property type="project" value="InterPro"/>
</dbReference>
<dbReference type="Pfam" id="PF04049">
    <property type="entry name" value="ANAPC8"/>
    <property type="match status" value="1"/>
</dbReference>
<dbReference type="GO" id="GO:0045842">
    <property type="term" value="P:positive regulation of mitotic metaphase/anaphase transition"/>
    <property type="evidence" value="ECO:0007669"/>
    <property type="project" value="TreeGrafter"/>
</dbReference>
<dbReference type="GO" id="GO:0016567">
    <property type="term" value="P:protein ubiquitination"/>
    <property type="evidence" value="ECO:0007669"/>
    <property type="project" value="TreeGrafter"/>
</dbReference>
<feature type="repeat" description="TPR" evidence="7">
    <location>
        <begin position="373"/>
        <end position="406"/>
    </location>
</feature>
<dbReference type="GO" id="GO:0031145">
    <property type="term" value="P:anaphase-promoting complex-dependent catabolic process"/>
    <property type="evidence" value="ECO:0007669"/>
    <property type="project" value="TreeGrafter"/>
</dbReference>
<dbReference type="InterPro" id="IPR007192">
    <property type="entry name" value="APC8"/>
</dbReference>
<dbReference type="InterPro" id="IPR011990">
    <property type="entry name" value="TPR-like_helical_dom_sf"/>
</dbReference>
<dbReference type="PANTHER" id="PTHR12558:SF10">
    <property type="entry name" value="CELL DIVISION CYCLE PROTEIN 23 HOMOLOG"/>
    <property type="match status" value="1"/>
</dbReference>
<organism evidence="9 10">
    <name type="scientific">Dimorphilus gyrociliatus</name>
    <dbReference type="NCBI Taxonomy" id="2664684"/>
    <lineage>
        <taxon>Eukaryota</taxon>
        <taxon>Metazoa</taxon>
        <taxon>Spiralia</taxon>
        <taxon>Lophotrochozoa</taxon>
        <taxon>Annelida</taxon>
        <taxon>Polychaeta</taxon>
        <taxon>Polychaeta incertae sedis</taxon>
        <taxon>Dinophilidae</taxon>
        <taxon>Dimorphilus</taxon>
    </lineage>
</organism>
<keyword evidence="2" id="KW-0677">Repeat</keyword>
<name>A0A7I8VZ64_9ANNE</name>
<reference evidence="9 10" key="1">
    <citation type="submission" date="2020-08" db="EMBL/GenBank/DDBJ databases">
        <authorList>
            <person name="Hejnol A."/>
        </authorList>
    </citation>
    <scope>NUCLEOTIDE SEQUENCE [LARGE SCALE GENOMIC DNA]</scope>
</reference>
<evidence type="ECO:0000256" key="2">
    <source>
        <dbReference type="ARBA" id="ARBA00022737"/>
    </source>
</evidence>
<keyword evidence="5 7" id="KW-0802">TPR repeat</keyword>
<dbReference type="OrthoDB" id="10262026at2759"/>
<protein>
    <submittedName>
        <fullName evidence="9">DgyrCDS9747</fullName>
    </submittedName>
</protein>
<dbReference type="PROSITE" id="PS50005">
    <property type="entry name" value="TPR"/>
    <property type="match status" value="3"/>
</dbReference>